<evidence type="ECO:0000313" key="3">
    <source>
        <dbReference type="Proteomes" id="UP000273898"/>
    </source>
</evidence>
<organism evidence="2 3">
    <name type="scientific">Pedobacter alluvionis</name>
    <dbReference type="NCBI Taxonomy" id="475253"/>
    <lineage>
        <taxon>Bacteria</taxon>
        <taxon>Pseudomonadati</taxon>
        <taxon>Bacteroidota</taxon>
        <taxon>Sphingobacteriia</taxon>
        <taxon>Sphingobacteriales</taxon>
        <taxon>Sphingobacteriaceae</taxon>
        <taxon>Pedobacter</taxon>
    </lineage>
</organism>
<dbReference type="EMBL" id="RCCK01000011">
    <property type="protein sequence ID" value="RLJ77830.1"/>
    <property type="molecule type" value="Genomic_DNA"/>
</dbReference>
<reference evidence="2 3" key="1">
    <citation type="submission" date="2018-10" db="EMBL/GenBank/DDBJ databases">
        <title>Genomic Encyclopedia of Archaeal and Bacterial Type Strains, Phase II (KMG-II): from individual species to whole genera.</title>
        <authorList>
            <person name="Goeker M."/>
        </authorList>
    </citation>
    <scope>NUCLEOTIDE SEQUENCE [LARGE SCALE GENOMIC DNA]</scope>
    <source>
        <strain evidence="2 3">DSM 19624</strain>
    </source>
</reference>
<keyword evidence="1" id="KW-0812">Transmembrane</keyword>
<dbReference type="AlphaFoldDB" id="A0A497Y6P2"/>
<feature type="transmembrane region" description="Helical" evidence="1">
    <location>
        <begin position="32"/>
        <end position="51"/>
    </location>
</feature>
<gene>
    <name evidence="2" type="ORF">BCL90_2936</name>
</gene>
<feature type="transmembrane region" description="Helical" evidence="1">
    <location>
        <begin position="7"/>
        <end position="26"/>
    </location>
</feature>
<name>A0A497Y6P2_9SPHI</name>
<evidence type="ECO:0000313" key="2">
    <source>
        <dbReference type="EMBL" id="RLJ77830.1"/>
    </source>
</evidence>
<dbReference type="Proteomes" id="UP000273898">
    <property type="component" value="Unassembled WGS sequence"/>
</dbReference>
<keyword evidence="1" id="KW-0472">Membrane</keyword>
<protein>
    <submittedName>
        <fullName evidence="2">Uncharacterized protein</fullName>
    </submittedName>
</protein>
<accession>A0A497Y6P2</accession>
<comment type="caution">
    <text evidence="2">The sequence shown here is derived from an EMBL/GenBank/DDBJ whole genome shotgun (WGS) entry which is preliminary data.</text>
</comment>
<dbReference type="OrthoDB" id="9885692at2"/>
<proteinExistence type="predicted"/>
<keyword evidence="1" id="KW-1133">Transmembrane helix</keyword>
<sequence>MKYFINFLPAVFFGILGVAINHFQLFDLGPGYSTPYVLMVALFIVGVYKTIKLKNSAKTY</sequence>
<evidence type="ECO:0000256" key="1">
    <source>
        <dbReference type="SAM" id="Phobius"/>
    </source>
</evidence>